<reference evidence="2 3" key="1">
    <citation type="submission" date="2024-03" db="EMBL/GenBank/DDBJ databases">
        <title>Aureococcus anophagefferens CCMP1851 and Kratosvirus quantuckense: Draft genome of a second virus-susceptible host strain in the model system.</title>
        <authorList>
            <person name="Chase E."/>
            <person name="Truchon A.R."/>
            <person name="Schepens W."/>
            <person name="Wilhelm S.W."/>
        </authorList>
    </citation>
    <scope>NUCLEOTIDE SEQUENCE [LARGE SCALE GENOMIC DNA]</scope>
    <source>
        <strain evidence="2 3">CCMP1851</strain>
    </source>
</reference>
<protein>
    <submittedName>
        <fullName evidence="2">Uncharacterized protein</fullName>
    </submittedName>
</protein>
<sequence>MRFVGLLLVSLRRDARARSGSPVPAIGVAARPREARATFGARGDDAAAQPAAPAHADRRLDAVCDNSLGEAFATSPGATFRDYAYAACYASYGAQCVEGSCGNPPNQFQYYYYEPDGDCACHKTSGTYEFVFSNSATSDISIGVDYLDEDNNLIEYGNQLFVRKKYASGCGNNAWSLHYDFPDDNLCQATHAPTSMPTASSSSPSPVPSSSRPSPAPSVAPSPAPSMSAAPSSSPCTAQNSLGEAFGTSPGTPFQEYAYAACYASYGAQCVEGSCGSSSAFQYYYYQPDGHCSWSKAPGTYEFVFSNSASSAISVGDPYSHDDQLIEPGNQLFVRNSLGHAFSEFPDASMQEVAYAACYASYGAQCVEGVSVERSFDVPFDGSELDALDVPFDGSLADSERRAVRFAHQLTGTVAKLCARAIAERGSGANAERRARAIADASTGTVAKRRTRAIAERRTRAIADASTGTIAERRARAIADASTGTVAKRRARAIAERGSDAIAERGSGANAERRPGAIAERRARAITERGSGANTERFAHACALAIADHGSGANAERRARAIAELRSGANAKRRARAIAELRSGANAERRARAIAERGSGANAERRARAIAERGSGANAECGSGANTERRSGAIAERCARAIAERCSFSYATIIAVANSDGFTVELARARALSYTIAQTDAGTDADAYALADADSWRSERCSRVRADAKTDGDAVVRA</sequence>
<gene>
    <name evidence="2" type="ORF">SO694_00016325</name>
</gene>
<dbReference type="Proteomes" id="UP001363151">
    <property type="component" value="Unassembled WGS sequence"/>
</dbReference>
<dbReference type="EMBL" id="JBBJCI010000141">
    <property type="protein sequence ID" value="KAK7242679.1"/>
    <property type="molecule type" value="Genomic_DNA"/>
</dbReference>
<organism evidence="2 3">
    <name type="scientific">Aureococcus anophagefferens</name>
    <name type="common">Harmful bloom alga</name>
    <dbReference type="NCBI Taxonomy" id="44056"/>
    <lineage>
        <taxon>Eukaryota</taxon>
        <taxon>Sar</taxon>
        <taxon>Stramenopiles</taxon>
        <taxon>Ochrophyta</taxon>
        <taxon>Pelagophyceae</taxon>
        <taxon>Pelagomonadales</taxon>
        <taxon>Pelagomonadaceae</taxon>
        <taxon>Aureococcus</taxon>
    </lineage>
</organism>
<evidence type="ECO:0000313" key="3">
    <source>
        <dbReference type="Proteomes" id="UP001363151"/>
    </source>
</evidence>
<name>A0ABR1G2C5_AURAN</name>
<dbReference type="Pfam" id="PF08017">
    <property type="entry name" value="Fibrinogen_BP"/>
    <property type="match status" value="1"/>
</dbReference>
<keyword evidence="3" id="KW-1185">Reference proteome</keyword>
<comment type="caution">
    <text evidence="2">The sequence shown here is derived from an EMBL/GenBank/DDBJ whole genome shotgun (WGS) entry which is preliminary data.</text>
</comment>
<feature type="region of interest" description="Disordered" evidence="1">
    <location>
        <begin position="192"/>
        <end position="236"/>
    </location>
</feature>
<feature type="compositionally biased region" description="Low complexity" evidence="1">
    <location>
        <begin position="192"/>
        <end position="213"/>
    </location>
</feature>
<proteinExistence type="predicted"/>
<feature type="compositionally biased region" description="Low complexity" evidence="1">
    <location>
        <begin position="225"/>
        <end position="235"/>
    </location>
</feature>
<accession>A0ABR1G2C5</accession>
<evidence type="ECO:0000256" key="1">
    <source>
        <dbReference type="SAM" id="MobiDB-lite"/>
    </source>
</evidence>
<dbReference type="InterPro" id="IPR012969">
    <property type="entry name" value="Fibrinogen_BP"/>
</dbReference>
<feature type="compositionally biased region" description="Pro residues" evidence="1">
    <location>
        <begin position="214"/>
        <end position="224"/>
    </location>
</feature>
<evidence type="ECO:0000313" key="2">
    <source>
        <dbReference type="EMBL" id="KAK7242679.1"/>
    </source>
</evidence>